<comment type="similarity">
    <text evidence="1">Belongs to the arrestin family.</text>
</comment>
<comment type="caution">
    <text evidence="5">The sequence shown here is derived from an EMBL/GenBank/DDBJ whole genome shotgun (WGS) entry which is preliminary data.</text>
</comment>
<keyword evidence="6" id="KW-1185">Reference proteome</keyword>
<evidence type="ECO:0000259" key="4">
    <source>
        <dbReference type="Pfam" id="PF00339"/>
    </source>
</evidence>
<feature type="domain" description="Arrestin-like N-terminal" evidence="4">
    <location>
        <begin position="264"/>
        <end position="400"/>
    </location>
</feature>
<evidence type="ECO:0000256" key="3">
    <source>
        <dbReference type="SAM" id="MobiDB-lite"/>
    </source>
</evidence>
<dbReference type="InterPro" id="IPR014752">
    <property type="entry name" value="Arrestin-like_C"/>
</dbReference>
<reference evidence="5 6" key="1">
    <citation type="journal article" date="2024" name="Microbiol. Resour. Announc.">
        <title>Genome annotations for the ascomycete fungi Trichoderma harzianum, Trichoderma aggressivum, and Purpureocillium lilacinum.</title>
        <authorList>
            <person name="Beijen E.P.W."/>
            <person name="Ohm R.A."/>
        </authorList>
    </citation>
    <scope>NUCLEOTIDE SEQUENCE [LARGE SCALE GENOMIC DNA]</scope>
    <source>
        <strain evidence="5 6">CBS 150709</strain>
    </source>
</reference>
<dbReference type="Pfam" id="PF00339">
    <property type="entry name" value="Arrestin_N"/>
    <property type="match status" value="1"/>
</dbReference>
<protein>
    <recommendedName>
        <fullName evidence="4">Arrestin-like N-terminal domain-containing protein</fullName>
    </recommendedName>
</protein>
<dbReference type="Gene3D" id="2.60.40.640">
    <property type="match status" value="1"/>
</dbReference>
<evidence type="ECO:0000256" key="1">
    <source>
        <dbReference type="ARBA" id="ARBA00005298"/>
    </source>
</evidence>
<evidence type="ECO:0000256" key="2">
    <source>
        <dbReference type="ARBA" id="ARBA00038766"/>
    </source>
</evidence>
<sequence>MHTKLAYEPRAGRYMKDSYAHSVRCAFSARKDDTGRRGLLARESHRLPASSLPSLLPPFHNPPSSPPFPLPWIQRHRGEMSSRTCAAKGGLLALVLAVWGCKFEPACQSPGHQRGNFGVLAPDGRPWTAARAPPLCKLRSRRPSISASGTRPHRVRIHTAWPFETSRRGLEAQYMIGITGPTSSQSSPSFRCPGHTTRTAPSPARDCFRQSPSSRSGGVLLARSGETACTDNGAVAVLLAAVSSEASKLNWDCVVLVGAGIESAGRLLRGVVSLQTATPTRIEGVCLRLISTIRAPSAKGLRLRVVNSLIRVVCRGPCLTTNETVEVIDRCWKPAPAWSTEVTFPAGRHEFPFEFVFRGDVPETLTGIHEASVDYHLQATVAGTRFFHNMECIRHLQVVRTPGPSDWPLFHATSHETTLLERVRFTVTLPQNAVVFGGRMAVQLRLVPLVKGLCPGGVAAQVLETRECEVPRTAGGERQLYCTERVIGIWRWDEPDMWRKRIGDEGEEGWDGFGQMGLPRRRSGCAQDMNHNSTRIRMQIRHKVELRVALTVEDGRVFEIGGAWPFAVVMPPSLTFDQDGNVASRPPEQRHAYQDYSMPAPGEVADPFVTVTPAIVLFT</sequence>
<dbReference type="EMBL" id="JAWRVI010000105">
    <property type="protein sequence ID" value="KAK4077208.1"/>
    <property type="molecule type" value="Genomic_DNA"/>
</dbReference>
<comment type="subunit">
    <text evidence="2">Interacts with hulA.</text>
</comment>
<dbReference type="InterPro" id="IPR011021">
    <property type="entry name" value="Arrestin-like_N"/>
</dbReference>
<name>A0ABR0BGV1_PURLI</name>
<proteinExistence type="inferred from homology"/>
<dbReference type="Proteomes" id="UP001287286">
    <property type="component" value="Unassembled WGS sequence"/>
</dbReference>
<dbReference type="PANTHER" id="PTHR11188:SF17">
    <property type="entry name" value="FI21816P1"/>
    <property type="match status" value="1"/>
</dbReference>
<feature type="region of interest" description="Disordered" evidence="3">
    <location>
        <begin position="181"/>
        <end position="211"/>
    </location>
</feature>
<organism evidence="5 6">
    <name type="scientific">Purpureocillium lilacinum</name>
    <name type="common">Paecilomyces lilacinus</name>
    <dbReference type="NCBI Taxonomy" id="33203"/>
    <lineage>
        <taxon>Eukaryota</taxon>
        <taxon>Fungi</taxon>
        <taxon>Dikarya</taxon>
        <taxon>Ascomycota</taxon>
        <taxon>Pezizomycotina</taxon>
        <taxon>Sordariomycetes</taxon>
        <taxon>Hypocreomycetidae</taxon>
        <taxon>Hypocreales</taxon>
        <taxon>Ophiocordycipitaceae</taxon>
        <taxon>Purpureocillium</taxon>
    </lineage>
</organism>
<evidence type="ECO:0000313" key="5">
    <source>
        <dbReference type="EMBL" id="KAK4077208.1"/>
    </source>
</evidence>
<evidence type="ECO:0000313" key="6">
    <source>
        <dbReference type="Proteomes" id="UP001287286"/>
    </source>
</evidence>
<gene>
    <name evidence="5" type="ORF">Purlil1_12452</name>
</gene>
<accession>A0ABR0BGV1</accession>
<dbReference type="InterPro" id="IPR050357">
    <property type="entry name" value="Arrestin_domain-protein"/>
</dbReference>
<dbReference type="PANTHER" id="PTHR11188">
    <property type="entry name" value="ARRESTIN DOMAIN CONTAINING PROTEIN"/>
    <property type="match status" value="1"/>
</dbReference>